<gene>
    <name evidence="1" type="ORF">O6H91_22G069700</name>
</gene>
<proteinExistence type="predicted"/>
<dbReference type="EMBL" id="CM055113">
    <property type="protein sequence ID" value="KAJ7516758.1"/>
    <property type="molecule type" value="Genomic_DNA"/>
</dbReference>
<evidence type="ECO:0000313" key="1">
    <source>
        <dbReference type="EMBL" id="KAJ7516758.1"/>
    </source>
</evidence>
<organism evidence="1 2">
    <name type="scientific">Diphasiastrum complanatum</name>
    <name type="common">Issler's clubmoss</name>
    <name type="synonym">Lycopodium complanatum</name>
    <dbReference type="NCBI Taxonomy" id="34168"/>
    <lineage>
        <taxon>Eukaryota</taxon>
        <taxon>Viridiplantae</taxon>
        <taxon>Streptophyta</taxon>
        <taxon>Embryophyta</taxon>
        <taxon>Tracheophyta</taxon>
        <taxon>Lycopodiopsida</taxon>
        <taxon>Lycopodiales</taxon>
        <taxon>Lycopodiaceae</taxon>
        <taxon>Lycopodioideae</taxon>
        <taxon>Diphasiastrum</taxon>
    </lineage>
</organism>
<evidence type="ECO:0000313" key="2">
    <source>
        <dbReference type="Proteomes" id="UP001162992"/>
    </source>
</evidence>
<dbReference type="Proteomes" id="UP001162992">
    <property type="component" value="Chromosome 22"/>
</dbReference>
<protein>
    <submittedName>
        <fullName evidence="1">Uncharacterized protein</fullName>
    </submittedName>
</protein>
<keyword evidence="2" id="KW-1185">Reference proteome</keyword>
<sequence length="349" mass="39223">MAMVHQHQPAAPTPVISASPLQRQHHLDDNSTSNKMKEKKLPLSAQTVAAAAAAAFPGGGYQKGVKSQNDHRQPSSMEVEMVRQDLMRICNPEIDRPFSCLEDACERLLPYHILAEYDVDEIHDVVEAPRSATYVPLSRFQAWNETMTSKTRNFMALFEKQMATYNSIIRKRHEGDLRGEERYLLEHFLLQEEKQKLIDVKAEIEEAEREAAEARMKEAIAQAEKARAEAQARADAQVRAEAARLEAQARADALQAELSSQLKAQEQASAAGFQQQGAYEEANFFEWGSPDRHDNGNANTEGFWKGEDEHDEDGDMVIHHIESMTTMSMQDGWGEDGQLDLNSGTSILR</sequence>
<comment type="caution">
    <text evidence="1">The sequence shown here is derived from an EMBL/GenBank/DDBJ whole genome shotgun (WGS) entry which is preliminary data.</text>
</comment>
<name>A0ACC2AGR0_DIPCM</name>
<accession>A0ACC2AGR0</accession>
<reference evidence="2" key="1">
    <citation type="journal article" date="2024" name="Proc. Natl. Acad. Sci. U.S.A.">
        <title>Extraordinary preservation of gene collinearity over three hundred million years revealed in homosporous lycophytes.</title>
        <authorList>
            <person name="Li C."/>
            <person name="Wickell D."/>
            <person name="Kuo L.Y."/>
            <person name="Chen X."/>
            <person name="Nie B."/>
            <person name="Liao X."/>
            <person name="Peng D."/>
            <person name="Ji J."/>
            <person name="Jenkins J."/>
            <person name="Williams M."/>
            <person name="Shu S."/>
            <person name="Plott C."/>
            <person name="Barry K."/>
            <person name="Rajasekar S."/>
            <person name="Grimwood J."/>
            <person name="Han X."/>
            <person name="Sun S."/>
            <person name="Hou Z."/>
            <person name="He W."/>
            <person name="Dai G."/>
            <person name="Sun C."/>
            <person name="Schmutz J."/>
            <person name="Leebens-Mack J.H."/>
            <person name="Li F.W."/>
            <person name="Wang L."/>
        </authorList>
    </citation>
    <scope>NUCLEOTIDE SEQUENCE [LARGE SCALE GENOMIC DNA]</scope>
    <source>
        <strain evidence="2">cv. PW_Plant_1</strain>
    </source>
</reference>